<comment type="caution">
    <text evidence="1">The sequence shown here is derived from an EMBL/GenBank/DDBJ whole genome shotgun (WGS) entry which is preliminary data.</text>
</comment>
<reference evidence="1 2" key="1">
    <citation type="submission" date="2015-05" db="EMBL/GenBank/DDBJ databases">
        <title>Draft genome sequence of Microvirga vignae strain BR3299, a novel nitrogen fixing bacteria isolated from Brazil semi-aired region.</title>
        <authorList>
            <person name="Zilli J.E."/>
            <person name="Passos S.R."/>
            <person name="Leite J."/>
            <person name="Baldani J.I."/>
            <person name="Xavier G.R."/>
            <person name="Rumjaneck N.G."/>
            <person name="Simoes-Araujo J.L."/>
        </authorList>
    </citation>
    <scope>NUCLEOTIDE SEQUENCE [LARGE SCALE GENOMIC DNA]</scope>
    <source>
        <strain evidence="1 2">BR3299</strain>
    </source>
</reference>
<proteinExistence type="predicted"/>
<evidence type="ECO:0000313" key="1">
    <source>
        <dbReference type="EMBL" id="KLK89892.1"/>
    </source>
</evidence>
<dbReference type="PATRIC" id="fig|1225564.3.peg.417"/>
<keyword evidence="2" id="KW-1185">Reference proteome</keyword>
<organism evidence="1 2">
    <name type="scientific">Microvirga vignae</name>
    <dbReference type="NCBI Taxonomy" id="1225564"/>
    <lineage>
        <taxon>Bacteria</taxon>
        <taxon>Pseudomonadati</taxon>
        <taxon>Pseudomonadota</taxon>
        <taxon>Alphaproteobacteria</taxon>
        <taxon>Hyphomicrobiales</taxon>
        <taxon>Methylobacteriaceae</taxon>
        <taxon>Microvirga</taxon>
    </lineage>
</organism>
<evidence type="ECO:0000313" key="2">
    <source>
        <dbReference type="Proteomes" id="UP000035489"/>
    </source>
</evidence>
<dbReference type="Proteomes" id="UP000035489">
    <property type="component" value="Unassembled WGS sequence"/>
</dbReference>
<name>A0A0H1RBD9_9HYPH</name>
<gene>
    <name evidence="1" type="ORF">AA309_28815</name>
</gene>
<dbReference type="AlphaFoldDB" id="A0A0H1RBD9"/>
<accession>A0A0H1RBD9</accession>
<dbReference type="EMBL" id="LCYG01000113">
    <property type="protein sequence ID" value="KLK89892.1"/>
    <property type="molecule type" value="Genomic_DNA"/>
</dbReference>
<sequence length="61" mass="6529">MPDPFADERLQLTTEAPLILFVRCWHTDHGAHPRLAALVGQQGTDQSLAVNPVGLGAPMPA</sequence>
<protein>
    <submittedName>
        <fullName evidence="1">Uncharacterized protein</fullName>
    </submittedName>
</protein>